<gene>
    <name evidence="7 10" type="primary">mraZ</name>
    <name evidence="10" type="ORF">KIH73_09610</name>
</gene>
<dbReference type="Proteomes" id="UP000812844">
    <property type="component" value="Unassembled WGS sequence"/>
</dbReference>
<feature type="domain" description="SpoVT-AbrB" evidence="9">
    <location>
        <begin position="37"/>
        <end position="79"/>
    </location>
</feature>
<dbReference type="CDD" id="cd16321">
    <property type="entry name" value="MraZ_C"/>
    <property type="match status" value="1"/>
</dbReference>
<comment type="subunit">
    <text evidence="7">Forms oligomers.</text>
</comment>
<name>A0ABS6WAR7_9BIFI</name>
<evidence type="ECO:0000313" key="11">
    <source>
        <dbReference type="Proteomes" id="UP000812844"/>
    </source>
</evidence>
<feature type="region of interest" description="Disordered" evidence="8">
    <location>
        <begin position="1"/>
        <end position="22"/>
    </location>
</feature>
<dbReference type="HAMAP" id="MF_01008">
    <property type="entry name" value="MraZ"/>
    <property type="match status" value="1"/>
</dbReference>
<keyword evidence="2 7" id="KW-0963">Cytoplasm</keyword>
<dbReference type="InterPro" id="IPR003444">
    <property type="entry name" value="MraZ"/>
</dbReference>
<organism evidence="10 11">
    <name type="scientific">Bifidobacterium phasiani</name>
    <dbReference type="NCBI Taxonomy" id="2834431"/>
    <lineage>
        <taxon>Bacteria</taxon>
        <taxon>Bacillati</taxon>
        <taxon>Actinomycetota</taxon>
        <taxon>Actinomycetes</taxon>
        <taxon>Bifidobacteriales</taxon>
        <taxon>Bifidobacteriaceae</taxon>
        <taxon>Bifidobacterium</taxon>
    </lineage>
</organism>
<evidence type="ECO:0000256" key="3">
    <source>
        <dbReference type="ARBA" id="ARBA00022737"/>
    </source>
</evidence>
<keyword evidence="3" id="KW-0677">Repeat</keyword>
<evidence type="ECO:0000256" key="4">
    <source>
        <dbReference type="ARBA" id="ARBA00023015"/>
    </source>
</evidence>
<dbReference type="NCBIfam" id="TIGR00242">
    <property type="entry name" value="division/cell wall cluster transcriptional repressor MraZ"/>
    <property type="match status" value="1"/>
</dbReference>
<evidence type="ECO:0000259" key="9">
    <source>
        <dbReference type="PROSITE" id="PS51740"/>
    </source>
</evidence>
<dbReference type="PANTHER" id="PTHR34701">
    <property type="entry name" value="TRANSCRIPTIONAL REGULATOR MRAZ"/>
    <property type="match status" value="1"/>
</dbReference>
<evidence type="ECO:0000313" key="10">
    <source>
        <dbReference type="EMBL" id="MBW3083601.1"/>
    </source>
</evidence>
<protein>
    <recommendedName>
        <fullName evidence="1 7">Transcriptional regulator MraZ</fullName>
    </recommendedName>
</protein>
<comment type="similarity">
    <text evidence="7">Belongs to the MraZ family.</text>
</comment>
<keyword evidence="6 7" id="KW-0804">Transcription</keyword>
<evidence type="ECO:0000256" key="1">
    <source>
        <dbReference type="ARBA" id="ARBA00013860"/>
    </source>
</evidence>
<comment type="caution">
    <text evidence="10">The sequence shown here is derived from an EMBL/GenBank/DDBJ whole genome shotgun (WGS) entry which is preliminary data.</text>
</comment>
<evidence type="ECO:0000256" key="7">
    <source>
        <dbReference type="HAMAP-Rule" id="MF_01008"/>
    </source>
</evidence>
<evidence type="ECO:0000256" key="2">
    <source>
        <dbReference type="ARBA" id="ARBA00022490"/>
    </source>
</evidence>
<keyword evidence="4 7" id="KW-0805">Transcription regulation</keyword>
<keyword evidence="5 7" id="KW-0238">DNA-binding</keyword>
<feature type="domain" description="SpoVT-AbrB" evidence="9">
    <location>
        <begin position="108"/>
        <end position="151"/>
    </location>
</feature>
<dbReference type="PROSITE" id="PS51740">
    <property type="entry name" value="SPOVT_ABRB"/>
    <property type="match status" value="2"/>
</dbReference>
<dbReference type="CDD" id="cd16320">
    <property type="entry name" value="MraZ_N"/>
    <property type="match status" value="1"/>
</dbReference>
<reference evidence="10 11" key="1">
    <citation type="submission" date="2021-05" db="EMBL/GenBank/DDBJ databases">
        <title>Phylogenetic classification of ten novel species belonging to the genus Bifidobacterium comprising B. colchicus sp. nov., B. abeli sp. nov., B. bicoloris sp. nov., B. guerezis sp. nov., B. rosaliae sp. nov., B. santillanensis sp. nov., B. argentati sp. nov., B. amazzoni sp. nov., B. pluviali sp. nov., and B. pinnaculum sp. nov.</title>
        <authorList>
            <person name="Lugli G.A."/>
            <person name="Ruiz Garcia L."/>
            <person name="Margolles A."/>
            <person name="Ventura M."/>
        </authorList>
    </citation>
    <scope>NUCLEOTIDE SEQUENCE [LARGE SCALE GENOMIC DNA]</scope>
    <source>
        <strain evidence="10 11">6T3</strain>
    </source>
</reference>
<dbReference type="InterPro" id="IPR020603">
    <property type="entry name" value="MraZ_dom"/>
</dbReference>
<evidence type="ECO:0000256" key="6">
    <source>
        <dbReference type="ARBA" id="ARBA00023163"/>
    </source>
</evidence>
<sequence length="176" mass="19811">MGDAFASAQPGTSAAEMGSDPAFDPIEDTLPPLLLGTYTPKIDAKGRLALPAKFRTLLGRGVVLARGQERCVYLLPFREFRRMAAQIQRTSVSNREAREYSRVFMSGASDQVPDKQGRVLVPQLLRTYARLKDDIVVIGVGTRAEIWDRQTWERYLEQKEEEYSETADDILPVVDF</sequence>
<dbReference type="Pfam" id="PF02381">
    <property type="entry name" value="MraZ"/>
    <property type="match status" value="2"/>
</dbReference>
<dbReference type="PANTHER" id="PTHR34701:SF1">
    <property type="entry name" value="TRANSCRIPTIONAL REGULATOR MRAZ"/>
    <property type="match status" value="1"/>
</dbReference>
<dbReference type="InterPro" id="IPR035644">
    <property type="entry name" value="MraZ_C"/>
</dbReference>
<evidence type="ECO:0000256" key="5">
    <source>
        <dbReference type="ARBA" id="ARBA00023125"/>
    </source>
</evidence>
<dbReference type="EMBL" id="JAHBBD010000028">
    <property type="protein sequence ID" value="MBW3083601.1"/>
    <property type="molecule type" value="Genomic_DNA"/>
</dbReference>
<accession>A0ABS6WAR7</accession>
<keyword evidence="11" id="KW-1185">Reference proteome</keyword>
<evidence type="ECO:0000256" key="8">
    <source>
        <dbReference type="SAM" id="MobiDB-lite"/>
    </source>
</evidence>
<comment type="subcellular location">
    <subcellularLocation>
        <location evidence="7">Cytoplasm</location>
        <location evidence="7">Nucleoid</location>
    </subcellularLocation>
</comment>
<dbReference type="InterPro" id="IPR007159">
    <property type="entry name" value="SpoVT-AbrB_dom"/>
</dbReference>
<proteinExistence type="inferred from homology"/>
<dbReference type="InterPro" id="IPR035642">
    <property type="entry name" value="MraZ_N"/>
</dbReference>